<dbReference type="EMBL" id="CP071382">
    <property type="protein sequence ID" value="QSV45955.1"/>
    <property type="molecule type" value="Genomic_DNA"/>
</dbReference>
<organism evidence="1 2">
    <name type="scientific">Geobacter benzoatilyticus</name>
    <dbReference type="NCBI Taxonomy" id="2815309"/>
    <lineage>
        <taxon>Bacteria</taxon>
        <taxon>Pseudomonadati</taxon>
        <taxon>Thermodesulfobacteriota</taxon>
        <taxon>Desulfuromonadia</taxon>
        <taxon>Geobacterales</taxon>
        <taxon>Geobacteraceae</taxon>
        <taxon>Geobacter</taxon>
    </lineage>
</organism>
<sequence length="46" mass="4830">MAPRKTDANRQIITSIVVPLPPPPITPCETAESALTLVQALASFIG</sequence>
<reference evidence="1 2" key="1">
    <citation type="submission" date="2021-03" db="EMBL/GenBank/DDBJ databases">
        <title>Geobacter metallireducens gen. nov. sp. nov., a microorganism capable of coupling the complete oxidation of organic compounds to the reduction of iron and other metals.</title>
        <authorList>
            <person name="Li Y."/>
        </authorList>
    </citation>
    <scope>NUCLEOTIDE SEQUENCE [LARGE SCALE GENOMIC DNA]</scope>
    <source>
        <strain evidence="1 2">Jerry-YX</strain>
    </source>
</reference>
<dbReference type="RefSeq" id="WP_207163744.1">
    <property type="nucleotide sequence ID" value="NZ_CP071382.1"/>
</dbReference>
<evidence type="ECO:0000313" key="2">
    <source>
        <dbReference type="Proteomes" id="UP000663651"/>
    </source>
</evidence>
<accession>A0ABX7Q4J6</accession>
<name>A0ABX7Q4J6_9BACT</name>
<keyword evidence="2" id="KW-1185">Reference proteome</keyword>
<gene>
    <name evidence="1" type="ORF">JZM60_01265</name>
</gene>
<proteinExistence type="predicted"/>
<protein>
    <submittedName>
        <fullName evidence="1">Uncharacterized protein</fullName>
    </submittedName>
</protein>
<evidence type="ECO:0000313" key="1">
    <source>
        <dbReference type="EMBL" id="QSV45955.1"/>
    </source>
</evidence>
<dbReference type="Proteomes" id="UP000663651">
    <property type="component" value="Chromosome"/>
</dbReference>